<keyword evidence="6" id="KW-0472">Membrane</keyword>
<dbReference type="GO" id="GO:0000032">
    <property type="term" value="P:cell wall mannoprotein biosynthetic process"/>
    <property type="evidence" value="ECO:0007669"/>
    <property type="project" value="TreeGrafter"/>
</dbReference>
<dbReference type="eggNOG" id="KOG4472">
    <property type="taxonomic scope" value="Eukaryota"/>
</dbReference>
<organism evidence="7 8">
    <name type="scientific">Tetrapisispora phaffii (strain ATCC 24235 / CBS 4417 / NBRC 1672 / NRRL Y-8282 / UCD 70-5)</name>
    <name type="common">Yeast</name>
    <name type="synonym">Fabospora phaffii</name>
    <dbReference type="NCBI Taxonomy" id="1071381"/>
    <lineage>
        <taxon>Eukaryota</taxon>
        <taxon>Fungi</taxon>
        <taxon>Dikarya</taxon>
        <taxon>Ascomycota</taxon>
        <taxon>Saccharomycotina</taxon>
        <taxon>Saccharomycetes</taxon>
        <taxon>Saccharomycetales</taxon>
        <taxon>Saccharomycetaceae</taxon>
        <taxon>Tetrapisispora</taxon>
    </lineage>
</organism>
<evidence type="ECO:0000256" key="1">
    <source>
        <dbReference type="ARBA" id="ARBA00004606"/>
    </source>
</evidence>
<dbReference type="GO" id="GO:0006487">
    <property type="term" value="P:protein N-linked glycosylation"/>
    <property type="evidence" value="ECO:0007669"/>
    <property type="project" value="TreeGrafter"/>
</dbReference>
<dbReference type="FunFam" id="3.90.550.10:FF:000051">
    <property type="entry name" value="Alpha-1,2-mannosyltransferase (Ktr4)"/>
    <property type="match status" value="1"/>
</dbReference>
<dbReference type="PANTHER" id="PTHR31121">
    <property type="entry name" value="ALPHA-1,2 MANNOSYLTRANSFERASE KTR1"/>
    <property type="match status" value="1"/>
</dbReference>
<feature type="transmembrane region" description="Helical" evidence="6">
    <location>
        <begin position="7"/>
        <end position="26"/>
    </location>
</feature>
<dbReference type="PANTHER" id="PTHR31121:SF10">
    <property type="entry name" value="MANNOSYLTRANSFERASE KTR2-RELATED"/>
    <property type="match status" value="1"/>
</dbReference>
<sequence>MKCTSYSLIFIVSTIFALIWDILYPICTNSVYSNANFDQLYKSLFIYNDEYFFEKSNEIKNKYLDITQRSLYDRLKFSTNTYDANVLYRDDPVDEIILDDNGQIIKQNATIFMLTRNWELPGVLHSMRSLEDRFNKNYHYDWVFLNDVPFDTQFIESTTAMASGDVYHGVIPTEHWDYPEGNDKTSLNISLSIMEEQGMVYGGSLSYRNMCRFNSGFFFRHELLQKYDYYFRVEPDVEYFCDFPYDPFKVMHDKDYKYGFVISTYEYEETIPSLWEAVEEYIEVYQDEFGIDNNKNMYDFITNKDTSRSWGVSVVSSSDYNLCHFWSNFEIGNLNFFRSEAYLKYFELLDSKMGFYSERWGDAPVHTIAASILLNKEEIIHFDEIGYQHLPFKTCPVSYYLRIKQKCQCDFDDKLNIDIQPNSCLPKYWIHGNGKTFVKE</sequence>
<dbReference type="EMBL" id="HE612856">
    <property type="protein sequence ID" value="CCE61376.1"/>
    <property type="molecule type" value="Genomic_DNA"/>
</dbReference>
<comment type="subcellular location">
    <subcellularLocation>
        <location evidence="1">Membrane</location>
        <topology evidence="1">Single-pass type II membrane protein</topology>
    </subcellularLocation>
</comment>
<dbReference type="KEGG" id="tpf:TPHA_0A02960"/>
<dbReference type="InterPro" id="IPR002685">
    <property type="entry name" value="Glyco_trans_15"/>
</dbReference>
<name>G8BN98_TETPH</name>
<dbReference type="InterPro" id="IPR029044">
    <property type="entry name" value="Nucleotide-diphossugar_trans"/>
</dbReference>
<dbReference type="GO" id="GO:0000026">
    <property type="term" value="F:alpha-1,2-mannosyltransferase activity"/>
    <property type="evidence" value="ECO:0007669"/>
    <property type="project" value="TreeGrafter"/>
</dbReference>
<dbReference type="Proteomes" id="UP000005666">
    <property type="component" value="Chromosome 1"/>
</dbReference>
<keyword evidence="6" id="KW-0812">Transmembrane</keyword>
<evidence type="ECO:0000256" key="3">
    <source>
        <dbReference type="ARBA" id="ARBA00022676"/>
    </source>
</evidence>
<evidence type="ECO:0000256" key="4">
    <source>
        <dbReference type="ARBA" id="ARBA00022679"/>
    </source>
</evidence>
<dbReference type="HOGENOM" id="CLU_024327_4_2_1"/>
<dbReference type="GeneID" id="11532356"/>
<accession>G8BN98</accession>
<dbReference type="SUPFAM" id="SSF53448">
    <property type="entry name" value="Nucleotide-diphospho-sugar transferases"/>
    <property type="match status" value="1"/>
</dbReference>
<dbReference type="GO" id="GO:0016020">
    <property type="term" value="C:membrane"/>
    <property type="evidence" value="ECO:0007669"/>
    <property type="project" value="UniProtKB-SubCell"/>
</dbReference>
<reference evidence="7 8" key="1">
    <citation type="journal article" date="2011" name="Proc. Natl. Acad. Sci. U.S.A.">
        <title>Evolutionary erosion of yeast sex chromosomes by mating-type switching accidents.</title>
        <authorList>
            <person name="Gordon J.L."/>
            <person name="Armisen D."/>
            <person name="Proux-Wera E."/>
            <person name="Oheigeartaigh S.S."/>
            <person name="Byrne K.P."/>
            <person name="Wolfe K.H."/>
        </authorList>
    </citation>
    <scope>NUCLEOTIDE SEQUENCE [LARGE SCALE GENOMIC DNA]</scope>
    <source>
        <strain evidence="8">ATCC 24235 / CBS 4417 / NBRC 1672 / NRRL Y-8282 / UCD 70-5</strain>
    </source>
</reference>
<dbReference type="GO" id="GO:0005794">
    <property type="term" value="C:Golgi apparatus"/>
    <property type="evidence" value="ECO:0007669"/>
    <property type="project" value="TreeGrafter"/>
</dbReference>
<evidence type="ECO:0008006" key="9">
    <source>
        <dbReference type="Google" id="ProtNLM"/>
    </source>
</evidence>
<comment type="similarity">
    <text evidence="2">Belongs to the glycosyltransferase 15 family.</text>
</comment>
<evidence type="ECO:0000313" key="7">
    <source>
        <dbReference type="EMBL" id="CCE61376.1"/>
    </source>
</evidence>
<keyword evidence="5" id="KW-0735">Signal-anchor</keyword>
<dbReference type="Pfam" id="PF01793">
    <property type="entry name" value="Glyco_transf_15"/>
    <property type="match status" value="1"/>
</dbReference>
<keyword evidence="6" id="KW-1133">Transmembrane helix</keyword>
<dbReference type="STRING" id="1071381.G8BN98"/>
<evidence type="ECO:0000256" key="5">
    <source>
        <dbReference type="ARBA" id="ARBA00022968"/>
    </source>
</evidence>
<keyword evidence="3" id="KW-0328">Glycosyltransferase</keyword>
<dbReference type="RefSeq" id="XP_003683810.1">
    <property type="nucleotide sequence ID" value="XM_003683762.1"/>
</dbReference>
<dbReference type="OMA" id="DWYFRVE"/>
<evidence type="ECO:0000313" key="8">
    <source>
        <dbReference type="Proteomes" id="UP000005666"/>
    </source>
</evidence>
<proteinExistence type="inferred from homology"/>
<dbReference type="OrthoDB" id="439943at2759"/>
<dbReference type="AlphaFoldDB" id="G8BN98"/>
<dbReference type="Gene3D" id="3.90.550.10">
    <property type="entry name" value="Spore Coat Polysaccharide Biosynthesis Protein SpsA, Chain A"/>
    <property type="match status" value="1"/>
</dbReference>
<keyword evidence="8" id="KW-1185">Reference proteome</keyword>
<evidence type="ECO:0000256" key="6">
    <source>
        <dbReference type="SAM" id="Phobius"/>
    </source>
</evidence>
<protein>
    <recommendedName>
        <fullName evidence="9">Glycosyltransferase family 15 protein</fullName>
    </recommendedName>
</protein>
<dbReference type="GO" id="GO:0006493">
    <property type="term" value="P:protein O-linked glycosylation"/>
    <property type="evidence" value="ECO:0007669"/>
    <property type="project" value="TreeGrafter"/>
</dbReference>
<keyword evidence="4" id="KW-0808">Transferase</keyword>
<gene>
    <name evidence="7" type="primary">TPHA0A02960</name>
    <name evidence="7" type="ordered locus">TPHA_0A02960</name>
</gene>
<evidence type="ECO:0000256" key="2">
    <source>
        <dbReference type="ARBA" id="ARBA00007677"/>
    </source>
</evidence>